<feature type="transmembrane region" description="Helical" evidence="3">
    <location>
        <begin position="118"/>
        <end position="138"/>
    </location>
</feature>
<evidence type="ECO:0000256" key="1">
    <source>
        <dbReference type="PROSITE-ProRule" id="PRU00339"/>
    </source>
</evidence>
<evidence type="ECO:0000313" key="5">
    <source>
        <dbReference type="Proteomes" id="UP000177943"/>
    </source>
</evidence>
<evidence type="ECO:0000256" key="3">
    <source>
        <dbReference type="SAM" id="Phobius"/>
    </source>
</evidence>
<keyword evidence="3" id="KW-0472">Membrane</keyword>
<organism evidence="4 5">
    <name type="scientific">Candidatus Taylorbacteria bacterium RIFCSPHIGHO2_02_FULL_45_35</name>
    <dbReference type="NCBI Taxonomy" id="1802311"/>
    <lineage>
        <taxon>Bacteria</taxon>
        <taxon>Candidatus Tayloriibacteriota</taxon>
    </lineage>
</organism>
<dbReference type="SMART" id="SM00028">
    <property type="entry name" value="TPR"/>
    <property type="match status" value="4"/>
</dbReference>
<feature type="transmembrane region" description="Helical" evidence="3">
    <location>
        <begin position="52"/>
        <end position="72"/>
    </location>
</feature>
<dbReference type="PROSITE" id="PS50005">
    <property type="entry name" value="TPR"/>
    <property type="match status" value="1"/>
</dbReference>
<comment type="caution">
    <text evidence="4">The sequence shown here is derived from an EMBL/GenBank/DDBJ whole genome shotgun (WGS) entry which is preliminary data.</text>
</comment>
<dbReference type="Proteomes" id="UP000177943">
    <property type="component" value="Unassembled WGS sequence"/>
</dbReference>
<feature type="transmembrane region" description="Helical" evidence="3">
    <location>
        <begin position="194"/>
        <end position="213"/>
    </location>
</feature>
<dbReference type="InterPro" id="IPR011990">
    <property type="entry name" value="TPR-like_helical_dom_sf"/>
</dbReference>
<feature type="transmembrane region" description="Helical" evidence="3">
    <location>
        <begin position="497"/>
        <end position="518"/>
    </location>
</feature>
<name>A0A1G2MVN1_9BACT</name>
<reference evidence="4 5" key="1">
    <citation type="journal article" date="2016" name="Nat. Commun.">
        <title>Thousands of microbial genomes shed light on interconnected biogeochemical processes in an aquifer system.</title>
        <authorList>
            <person name="Anantharaman K."/>
            <person name="Brown C.T."/>
            <person name="Hug L.A."/>
            <person name="Sharon I."/>
            <person name="Castelle C.J."/>
            <person name="Probst A.J."/>
            <person name="Thomas B.C."/>
            <person name="Singh A."/>
            <person name="Wilkins M.J."/>
            <person name="Karaoz U."/>
            <person name="Brodie E.L."/>
            <person name="Williams K.H."/>
            <person name="Hubbard S.S."/>
            <person name="Banfield J.F."/>
        </authorList>
    </citation>
    <scope>NUCLEOTIDE SEQUENCE [LARGE SCALE GENOMIC DNA]</scope>
</reference>
<feature type="transmembrane region" description="Helical" evidence="3">
    <location>
        <begin position="458"/>
        <end position="476"/>
    </location>
</feature>
<feature type="transmembrane region" description="Helical" evidence="3">
    <location>
        <begin position="433"/>
        <end position="452"/>
    </location>
</feature>
<accession>A0A1G2MVN1</accession>
<keyword evidence="3" id="KW-0812">Transmembrane</keyword>
<dbReference type="EMBL" id="MHRP01000003">
    <property type="protein sequence ID" value="OHA27936.1"/>
    <property type="molecule type" value="Genomic_DNA"/>
</dbReference>
<dbReference type="PANTHER" id="PTHR12558:SF13">
    <property type="entry name" value="CELL DIVISION CYCLE PROTEIN 27 HOMOLOG"/>
    <property type="match status" value="1"/>
</dbReference>
<feature type="transmembrane region" description="Helical" evidence="3">
    <location>
        <begin position="145"/>
        <end position="164"/>
    </location>
</feature>
<dbReference type="Pfam" id="PF13432">
    <property type="entry name" value="TPR_16"/>
    <property type="match status" value="1"/>
</dbReference>
<keyword evidence="1" id="KW-0802">TPR repeat</keyword>
<feature type="transmembrane region" description="Helical" evidence="3">
    <location>
        <begin position="84"/>
        <end position="106"/>
    </location>
</feature>
<dbReference type="InterPro" id="IPR019734">
    <property type="entry name" value="TPR_rpt"/>
</dbReference>
<dbReference type="AlphaFoldDB" id="A0A1G2MVN1"/>
<keyword evidence="3" id="KW-1133">Transmembrane helix</keyword>
<dbReference type="PANTHER" id="PTHR12558">
    <property type="entry name" value="CELL DIVISION CYCLE 16,23,27"/>
    <property type="match status" value="1"/>
</dbReference>
<protein>
    <submittedName>
        <fullName evidence="4">Uncharacterized protein</fullName>
    </submittedName>
</protein>
<dbReference type="SUPFAM" id="SSF48452">
    <property type="entry name" value="TPR-like"/>
    <property type="match status" value="1"/>
</dbReference>
<feature type="repeat" description="TPR" evidence="1">
    <location>
        <begin position="755"/>
        <end position="788"/>
    </location>
</feature>
<dbReference type="Gene3D" id="1.25.40.10">
    <property type="entry name" value="Tetratricopeptide repeat domain"/>
    <property type="match status" value="2"/>
</dbReference>
<feature type="compositionally biased region" description="Basic and acidic residues" evidence="2">
    <location>
        <begin position="812"/>
        <end position="823"/>
    </location>
</feature>
<feature type="transmembrane region" description="Helical" evidence="3">
    <location>
        <begin position="398"/>
        <end position="421"/>
    </location>
</feature>
<evidence type="ECO:0000313" key="4">
    <source>
        <dbReference type="EMBL" id="OHA27936.1"/>
    </source>
</evidence>
<feature type="region of interest" description="Disordered" evidence="2">
    <location>
        <begin position="799"/>
        <end position="830"/>
    </location>
</feature>
<feature type="transmembrane region" description="Helical" evidence="3">
    <location>
        <begin position="291"/>
        <end position="314"/>
    </location>
</feature>
<feature type="transmembrane region" description="Helical" evidence="3">
    <location>
        <begin position="220"/>
        <end position="236"/>
    </location>
</feature>
<proteinExistence type="predicted"/>
<gene>
    <name evidence="4" type="ORF">A3D56_03205</name>
</gene>
<evidence type="ECO:0000256" key="2">
    <source>
        <dbReference type="SAM" id="MobiDB-lite"/>
    </source>
</evidence>
<dbReference type="Pfam" id="PF14559">
    <property type="entry name" value="TPR_19"/>
    <property type="match status" value="1"/>
</dbReference>
<feature type="transmembrane region" description="Helical" evidence="3">
    <location>
        <begin position="242"/>
        <end position="261"/>
    </location>
</feature>
<sequence length="830" mass="91460">MENENIEKLEVKVEEPINKVSALEKIAFVLLLLGGSVSSLFFFPSASFPFQFGKGLFIFLAVLGAAIMWLIARLKEGRITLPTHFIFGSVILILLINFISSFTSGSLAESLLGSGFDIFASLPLLVLFVFLGLTAVLFRSKNRIFSSYLIFVVVSAVIILFHVLRLPFLFGPGFLSFGLFTNTVSNLVGKWNDLSIFFALGTVLSLVTLELLSLGFATRFLFYAVFGLALVFLVIVNFTVSWIVLGIFSLVLTVYLVSIGYRRVSLLGRTQNAAAEEEENANQKTVKKIPVLPLVVFVISLIMLSDSFLGMSLFGFQFRTQTLGQVISNKLQIFQIETRPSWGSTYGIAKTALKKDPLFGVGSNRFVKEWLLSKPAEVNNTVFWSNDFNFGIGVLPTFVVTTGLLGVISWALFFLAFLGLGLKALLSSPGDRFARYLSVSSFFTSLMLWVFALLYVPSITVLALAFFFTGLFLAALSEEKILKVRTLPFANNPKLGFVSVLVLIVLLVGSVVLVYIFIKKFSAALNLQKAVAAYNVAGDIAKTEEGLIRSVEASPNETAYRFLSELSLIKTNQLLSGGENALGSDEARTKLQGFLGDAQRYAQAALDLNRENYQNWIASGRVYEILVPLRVDGAYANAKQSYEQALIFNPHNPEIYLMLARLEVANRDNKKARVYIADALKEKNNYTEAIFFLSQIEASEGNLKAAISSVESAALISPNEPVIQFQLGLLKYNSKDYKGAATALERAVALNSVYANAKYFLGLSYEKLGRIKDATAQFEDVKKTNPDNKELDSILKNLKAGRPALANTPPPEPEKRATLPVKEEGEEVAQ</sequence>
<feature type="transmembrane region" description="Helical" evidence="3">
    <location>
        <begin position="26"/>
        <end position="46"/>
    </location>
</feature>